<keyword evidence="4" id="KW-0238">DNA-binding</keyword>
<dbReference type="GO" id="GO:0003677">
    <property type="term" value="F:DNA binding"/>
    <property type="evidence" value="ECO:0007669"/>
    <property type="project" value="UniProtKB-KW"/>
</dbReference>
<dbReference type="GO" id="GO:0003700">
    <property type="term" value="F:DNA-binding transcription factor activity"/>
    <property type="evidence" value="ECO:0007669"/>
    <property type="project" value="InterPro"/>
</dbReference>
<evidence type="ECO:0000313" key="5">
    <source>
        <dbReference type="Proteomes" id="UP000637002"/>
    </source>
</evidence>
<evidence type="ECO:0000256" key="2">
    <source>
        <dbReference type="ARBA" id="ARBA00023163"/>
    </source>
</evidence>
<dbReference type="InterPro" id="IPR013196">
    <property type="entry name" value="HTH_11"/>
</dbReference>
<dbReference type="InterPro" id="IPR036388">
    <property type="entry name" value="WH-like_DNA-bd_sf"/>
</dbReference>
<proteinExistence type="predicted"/>
<feature type="domain" description="HTH deoR-type" evidence="3">
    <location>
        <begin position="3"/>
        <end position="58"/>
    </location>
</feature>
<dbReference type="InterPro" id="IPR036390">
    <property type="entry name" value="WH_DNA-bd_sf"/>
</dbReference>
<evidence type="ECO:0000313" key="4">
    <source>
        <dbReference type="EMBL" id="GGC66909.1"/>
    </source>
</evidence>
<evidence type="ECO:0000259" key="3">
    <source>
        <dbReference type="PROSITE" id="PS51000"/>
    </source>
</evidence>
<dbReference type="InterPro" id="IPR001034">
    <property type="entry name" value="DeoR_HTH"/>
</dbReference>
<sequence>MRRADRLIELIGHLRQDKLVIADELARRLEVSVRTVYRDIVSLQAQGFPIEGQAGVGYLLRGPVDLPPLTFDHDQLEALALGLAYVAQVGDPALSAAARAAQAKIDAVWTGRSTPGGEDRRLRASQRPERRAPAFAAALRGALRARKLVAFRYTDADGKRTEREVRPLALTAFSEGWLLIAWCGLRHDFRAFRLDRVAEPVVLEAAFTDEPGRDLASYLEQFAASLDARMRPQSF</sequence>
<dbReference type="PANTHER" id="PTHR34580:SF3">
    <property type="entry name" value="PROTEIN PAFB"/>
    <property type="match status" value="1"/>
</dbReference>
<dbReference type="RefSeq" id="WP_188609661.1">
    <property type="nucleotide sequence ID" value="NZ_BMGG01000004.1"/>
</dbReference>
<dbReference type="Pfam" id="PF08279">
    <property type="entry name" value="HTH_11"/>
    <property type="match status" value="1"/>
</dbReference>
<keyword evidence="2" id="KW-0804">Transcription</keyword>
<gene>
    <name evidence="4" type="ORF">GCM10010994_26860</name>
</gene>
<name>A0A916UBG4_9HYPH</name>
<dbReference type="SUPFAM" id="SSF46785">
    <property type="entry name" value="Winged helix' DNA-binding domain"/>
    <property type="match status" value="1"/>
</dbReference>
<keyword evidence="1" id="KW-0805">Transcription regulation</keyword>
<dbReference type="EMBL" id="BMGG01000004">
    <property type="protein sequence ID" value="GGC66909.1"/>
    <property type="molecule type" value="Genomic_DNA"/>
</dbReference>
<evidence type="ECO:0000256" key="1">
    <source>
        <dbReference type="ARBA" id="ARBA00023015"/>
    </source>
</evidence>
<dbReference type="PROSITE" id="PS52050">
    <property type="entry name" value="WYL"/>
    <property type="match status" value="1"/>
</dbReference>
<dbReference type="PANTHER" id="PTHR34580">
    <property type="match status" value="1"/>
</dbReference>
<organism evidence="4 5">
    <name type="scientific">Chelatococcus reniformis</name>
    <dbReference type="NCBI Taxonomy" id="1494448"/>
    <lineage>
        <taxon>Bacteria</taxon>
        <taxon>Pseudomonadati</taxon>
        <taxon>Pseudomonadota</taxon>
        <taxon>Alphaproteobacteria</taxon>
        <taxon>Hyphomicrobiales</taxon>
        <taxon>Chelatococcaceae</taxon>
        <taxon>Chelatococcus</taxon>
    </lineage>
</organism>
<comment type="caution">
    <text evidence="4">The sequence shown here is derived from an EMBL/GenBank/DDBJ whole genome shotgun (WGS) entry which is preliminary data.</text>
</comment>
<dbReference type="Proteomes" id="UP000637002">
    <property type="component" value="Unassembled WGS sequence"/>
</dbReference>
<dbReference type="AlphaFoldDB" id="A0A916UBG4"/>
<protein>
    <submittedName>
        <fullName evidence="4">DNA-binding transcriptional regulator</fullName>
    </submittedName>
</protein>
<dbReference type="InterPro" id="IPR026881">
    <property type="entry name" value="WYL_dom"/>
</dbReference>
<reference evidence="4" key="1">
    <citation type="journal article" date="2014" name="Int. J. Syst. Evol. Microbiol.">
        <title>Complete genome sequence of Corynebacterium casei LMG S-19264T (=DSM 44701T), isolated from a smear-ripened cheese.</title>
        <authorList>
            <consortium name="US DOE Joint Genome Institute (JGI-PGF)"/>
            <person name="Walter F."/>
            <person name="Albersmeier A."/>
            <person name="Kalinowski J."/>
            <person name="Ruckert C."/>
        </authorList>
    </citation>
    <scope>NUCLEOTIDE SEQUENCE</scope>
    <source>
        <strain evidence="4">CGMCC 1.12919</strain>
    </source>
</reference>
<accession>A0A916UBG4</accession>
<keyword evidence="5" id="KW-1185">Reference proteome</keyword>
<dbReference type="Gene3D" id="1.10.10.10">
    <property type="entry name" value="Winged helix-like DNA-binding domain superfamily/Winged helix DNA-binding domain"/>
    <property type="match status" value="1"/>
</dbReference>
<dbReference type="PROSITE" id="PS51000">
    <property type="entry name" value="HTH_DEOR_2"/>
    <property type="match status" value="1"/>
</dbReference>
<reference evidence="4" key="2">
    <citation type="submission" date="2020-09" db="EMBL/GenBank/DDBJ databases">
        <authorList>
            <person name="Sun Q."/>
            <person name="Zhou Y."/>
        </authorList>
    </citation>
    <scope>NUCLEOTIDE SEQUENCE</scope>
    <source>
        <strain evidence="4">CGMCC 1.12919</strain>
    </source>
</reference>
<dbReference type="InterPro" id="IPR051534">
    <property type="entry name" value="CBASS_pafABC_assoc_protein"/>
</dbReference>
<dbReference type="Pfam" id="PF13280">
    <property type="entry name" value="WYL"/>
    <property type="match status" value="1"/>
</dbReference>